<comment type="caution">
    <text evidence="1">The sequence shown here is derived from an EMBL/GenBank/DDBJ whole genome shotgun (WGS) entry which is preliminary data.</text>
</comment>
<accession>A0A840TLC1</accession>
<evidence type="ECO:0000313" key="1">
    <source>
        <dbReference type="EMBL" id="MBB5284214.1"/>
    </source>
</evidence>
<gene>
    <name evidence="1" type="ORF">HNQ92_002357</name>
</gene>
<evidence type="ECO:0000313" key="2">
    <source>
        <dbReference type="Proteomes" id="UP000557307"/>
    </source>
</evidence>
<sequence>MIALRGTNVVYLVHPDTVELVEVEAQQTRLVTSYQTIIVDTDENLDALSLLCGAEDLQEVLREPALPAYPRLHDLPF</sequence>
<dbReference type="AlphaFoldDB" id="A0A840TLC1"/>
<name>A0A840TLC1_9BACT</name>
<organism evidence="1 2">
    <name type="scientific">Rhabdobacter roseus</name>
    <dbReference type="NCBI Taxonomy" id="1655419"/>
    <lineage>
        <taxon>Bacteria</taxon>
        <taxon>Pseudomonadati</taxon>
        <taxon>Bacteroidota</taxon>
        <taxon>Cytophagia</taxon>
        <taxon>Cytophagales</taxon>
        <taxon>Cytophagaceae</taxon>
        <taxon>Rhabdobacter</taxon>
    </lineage>
</organism>
<proteinExistence type="predicted"/>
<dbReference type="Proteomes" id="UP000557307">
    <property type="component" value="Unassembled WGS sequence"/>
</dbReference>
<keyword evidence="2" id="KW-1185">Reference proteome</keyword>
<protein>
    <submittedName>
        <fullName evidence="1">Uncharacterized protein</fullName>
    </submittedName>
</protein>
<dbReference type="RefSeq" id="WP_184174169.1">
    <property type="nucleotide sequence ID" value="NZ_JACHGF010000003.1"/>
</dbReference>
<dbReference type="EMBL" id="JACHGF010000003">
    <property type="protein sequence ID" value="MBB5284214.1"/>
    <property type="molecule type" value="Genomic_DNA"/>
</dbReference>
<reference evidence="1 2" key="1">
    <citation type="submission" date="2020-08" db="EMBL/GenBank/DDBJ databases">
        <title>Genomic Encyclopedia of Type Strains, Phase IV (KMG-IV): sequencing the most valuable type-strain genomes for metagenomic binning, comparative biology and taxonomic classification.</title>
        <authorList>
            <person name="Goeker M."/>
        </authorList>
    </citation>
    <scope>NUCLEOTIDE SEQUENCE [LARGE SCALE GENOMIC DNA]</scope>
    <source>
        <strain evidence="1 2">DSM 105074</strain>
    </source>
</reference>